<comment type="caution">
    <text evidence="1">The sequence shown here is derived from an EMBL/GenBank/DDBJ whole genome shotgun (WGS) entry which is preliminary data.</text>
</comment>
<reference evidence="2" key="1">
    <citation type="submission" date="2021-01" db="EMBL/GenBank/DDBJ databases">
        <title>Draft genomes of Rhodovulum sulfidophilum.</title>
        <authorList>
            <person name="Guzman M.S."/>
        </authorList>
    </citation>
    <scope>NUCLEOTIDE SEQUENCE [LARGE SCALE GENOMIC DNA]</scope>
    <source>
        <strain evidence="2">AB19</strain>
    </source>
</reference>
<gene>
    <name evidence="1" type="ORF">JMJ92_21220</name>
</gene>
<dbReference type="EMBL" id="JAESIL010000184">
    <property type="protein sequence ID" value="MBL3580632.1"/>
    <property type="molecule type" value="Genomic_DNA"/>
</dbReference>
<keyword evidence="2" id="KW-1185">Reference proteome</keyword>
<organism evidence="1 2">
    <name type="scientific">Rhodovulum visakhapatnamense</name>
    <dbReference type="NCBI Taxonomy" id="364297"/>
    <lineage>
        <taxon>Bacteria</taxon>
        <taxon>Pseudomonadati</taxon>
        <taxon>Pseudomonadota</taxon>
        <taxon>Alphaproteobacteria</taxon>
        <taxon>Rhodobacterales</taxon>
        <taxon>Paracoccaceae</taxon>
        <taxon>Rhodovulum</taxon>
    </lineage>
</organism>
<dbReference type="RefSeq" id="WP_075785597.1">
    <property type="nucleotide sequence ID" value="NZ_JAESIL010000184.1"/>
</dbReference>
<evidence type="ECO:0000313" key="2">
    <source>
        <dbReference type="Proteomes" id="UP000635853"/>
    </source>
</evidence>
<sequence length="87" mass="9303">MSLIDTIAPPPDALADFVAEWQSAAPEVRLAAIRGTLRRQGIAQPAPDDPARAGYEIQLFGPAALGRDEADAARTWMEAAARRCPFA</sequence>
<name>A0ABS1RP34_9RHOB</name>
<evidence type="ECO:0000313" key="1">
    <source>
        <dbReference type="EMBL" id="MBL3580632.1"/>
    </source>
</evidence>
<evidence type="ECO:0008006" key="3">
    <source>
        <dbReference type="Google" id="ProtNLM"/>
    </source>
</evidence>
<protein>
    <recommendedName>
        <fullName evidence="3">OsmC-like protein</fullName>
    </recommendedName>
</protein>
<proteinExistence type="predicted"/>
<accession>A0ABS1RP34</accession>
<dbReference type="Proteomes" id="UP000635853">
    <property type="component" value="Unassembled WGS sequence"/>
</dbReference>